<dbReference type="EMBL" id="CABPSK010000002">
    <property type="protein sequence ID" value="VVE04050.1"/>
    <property type="molecule type" value="Genomic_DNA"/>
</dbReference>
<dbReference type="Pfam" id="PF09482">
    <property type="entry name" value="OrgA_MxiK"/>
    <property type="match status" value="1"/>
</dbReference>
<keyword evidence="2" id="KW-1185">Reference proteome</keyword>
<accession>A0A5E4UZQ1</accession>
<dbReference type="GeneID" id="300404312"/>
<dbReference type="AlphaFoldDB" id="A0A5E4UZQ1"/>
<evidence type="ECO:0000313" key="1">
    <source>
        <dbReference type="EMBL" id="VVE04050.1"/>
    </source>
</evidence>
<dbReference type="OrthoDB" id="8596321at2"/>
<reference evidence="1 2" key="1">
    <citation type="submission" date="2019-08" db="EMBL/GenBank/DDBJ databases">
        <authorList>
            <person name="Peeters C."/>
        </authorList>
    </citation>
    <scope>NUCLEOTIDE SEQUENCE [LARGE SCALE GENOMIC DNA]</scope>
    <source>
        <strain evidence="1 2">LMG 31114</strain>
    </source>
</reference>
<dbReference type="NCBIfam" id="TIGR02555">
    <property type="entry name" value="OrgA_MxiK"/>
    <property type="match status" value="1"/>
</dbReference>
<dbReference type="RefSeq" id="WP_150679600.1">
    <property type="nucleotide sequence ID" value="NZ_CABPSK010000002.1"/>
</dbReference>
<evidence type="ECO:0000313" key="2">
    <source>
        <dbReference type="Proteomes" id="UP000366945"/>
    </source>
</evidence>
<sequence>MTLRSKPGLRESSSAIAVGWRLMMFDPVSYIHPAHFALPESLSSPRQRAVVNEILIVALELDTHWPFDRVGIAERAWLLNWRRLPQVAYLMGCQALKAGLCRRAALLRLPAWATAFARLPLLEPTSPTGPHPPSHADLLAEGFSRLTAMAAPLPEPVRQRLPLLFASNVARIAHCPGAFDLRLFVTALQYAKKHPHSPPDAGH</sequence>
<dbReference type="InterPro" id="IPR013388">
    <property type="entry name" value="T3SS_OrgA/MxiK"/>
</dbReference>
<organism evidence="1 2">
    <name type="scientific">Pandoraea pneumonica</name>
    <dbReference type="NCBI Taxonomy" id="2508299"/>
    <lineage>
        <taxon>Bacteria</taxon>
        <taxon>Pseudomonadati</taxon>
        <taxon>Pseudomonadota</taxon>
        <taxon>Betaproteobacteria</taxon>
        <taxon>Burkholderiales</taxon>
        <taxon>Burkholderiaceae</taxon>
        <taxon>Pandoraea</taxon>
    </lineage>
</organism>
<name>A0A5E4UZQ1_9BURK</name>
<proteinExistence type="predicted"/>
<dbReference type="Proteomes" id="UP000366945">
    <property type="component" value="Unassembled WGS sequence"/>
</dbReference>
<gene>
    <name evidence="1" type="primary">orgA</name>
    <name evidence="1" type="ORF">PPN31114_02280</name>
</gene>
<protein>
    <submittedName>
        <fullName evidence="1">Oxygen-regulated invasion protein OrgA</fullName>
    </submittedName>
</protein>